<dbReference type="Proteomes" id="UP000271974">
    <property type="component" value="Unassembled WGS sequence"/>
</dbReference>
<name>A0A3S1B4P2_ELYCH</name>
<proteinExistence type="predicted"/>
<evidence type="ECO:0000313" key="1">
    <source>
        <dbReference type="EMBL" id="RUS71882.1"/>
    </source>
</evidence>
<evidence type="ECO:0000313" key="2">
    <source>
        <dbReference type="Proteomes" id="UP000271974"/>
    </source>
</evidence>
<keyword evidence="2" id="KW-1185">Reference proteome</keyword>
<reference evidence="1 2" key="1">
    <citation type="submission" date="2019-01" db="EMBL/GenBank/DDBJ databases">
        <title>A draft genome assembly of the solar-powered sea slug Elysia chlorotica.</title>
        <authorList>
            <person name="Cai H."/>
            <person name="Li Q."/>
            <person name="Fang X."/>
            <person name="Li J."/>
            <person name="Curtis N.E."/>
            <person name="Altenburger A."/>
            <person name="Shibata T."/>
            <person name="Feng M."/>
            <person name="Maeda T."/>
            <person name="Schwartz J.A."/>
            <person name="Shigenobu S."/>
            <person name="Lundholm N."/>
            <person name="Nishiyama T."/>
            <person name="Yang H."/>
            <person name="Hasebe M."/>
            <person name="Li S."/>
            <person name="Pierce S.K."/>
            <person name="Wang J."/>
        </authorList>
    </citation>
    <scope>NUCLEOTIDE SEQUENCE [LARGE SCALE GENOMIC DNA]</scope>
    <source>
        <strain evidence="1">EC2010</strain>
        <tissue evidence="1">Whole organism of an adult</tissue>
    </source>
</reference>
<organism evidence="1 2">
    <name type="scientific">Elysia chlorotica</name>
    <name type="common">Eastern emerald elysia</name>
    <name type="synonym">Sea slug</name>
    <dbReference type="NCBI Taxonomy" id="188477"/>
    <lineage>
        <taxon>Eukaryota</taxon>
        <taxon>Metazoa</taxon>
        <taxon>Spiralia</taxon>
        <taxon>Lophotrochozoa</taxon>
        <taxon>Mollusca</taxon>
        <taxon>Gastropoda</taxon>
        <taxon>Heterobranchia</taxon>
        <taxon>Euthyneura</taxon>
        <taxon>Panpulmonata</taxon>
        <taxon>Sacoglossa</taxon>
        <taxon>Placobranchoidea</taxon>
        <taxon>Plakobranchidae</taxon>
        <taxon>Elysia</taxon>
    </lineage>
</organism>
<dbReference type="AlphaFoldDB" id="A0A3S1B4P2"/>
<accession>A0A3S1B4P2</accession>
<sequence length="144" mass="15856">MGLSPVKQGGQTFADVQGFWLTVPQTVVARAFLAEIPQNQPGNATQCELSQHKMAACNDLTRAEAMTACFWMLREARFIRCIDQGHTANRLLFLFNKCVEAFCEGEPQDNFCQNVVNIIRESGCADVPGIPVLASFVKGDFCPP</sequence>
<dbReference type="EMBL" id="RQTK01001146">
    <property type="protein sequence ID" value="RUS71882.1"/>
    <property type="molecule type" value="Genomic_DNA"/>
</dbReference>
<gene>
    <name evidence="1" type="ORF">EGW08_020356</name>
</gene>
<comment type="caution">
    <text evidence="1">The sequence shown here is derived from an EMBL/GenBank/DDBJ whole genome shotgun (WGS) entry which is preliminary data.</text>
</comment>
<protein>
    <submittedName>
        <fullName evidence="1">Uncharacterized protein</fullName>
    </submittedName>
</protein>